<evidence type="ECO:0000259" key="3">
    <source>
        <dbReference type="Pfam" id="PF01167"/>
    </source>
</evidence>
<feature type="compositionally biased region" description="Low complexity" evidence="2">
    <location>
        <begin position="646"/>
        <end position="656"/>
    </location>
</feature>
<proteinExistence type="inferred from homology"/>
<feature type="domain" description="Tubby C-terminal" evidence="3">
    <location>
        <begin position="693"/>
        <end position="892"/>
    </location>
</feature>
<protein>
    <recommendedName>
        <fullName evidence="3">Tubby C-terminal domain-containing protein</fullName>
    </recommendedName>
</protein>
<sequence>MNASGTTQAGTEPSFTETTHGTAVVDPFYNERDGLRMRETLILGAGNRGLTYLEEKAMYNLSSKNKDEAAELDMIRRANQNWRRRIISGDHGLQRAPLVPLIGGGRGGTHNSNSTGTTGWNSYHGLGLDHVSSPRRQITRSNSFSGNNCYREPKVALKIHRHMLDQHLLGRPGVDDGEGSMTTPPVSLSADFFHPFFSIRSPEESVRKRNNGVHTSSNLGGRAASTTTTANNSNSLSGNLGSDEETNGARRSGYITSNSTDDSDSELETEMIYPRPNPMEPLPLNNVDQMAAVGAEAMQMQRQPPAMAPLFRPMIPRLGSRATSASAAIIPEMQTSPQHHDGAAQSGILSKIDLDVYSASSKSFKMSDDDLIGRQLHHYLKARFAAYHHCLEKHASKNDNDGFEETILDFWDEFFPQTANIQYYNKHTAVPRLSRLDEFLTKPCPKAVGIIQCEIERVKLGSKKSMKGRFFPTYEYRLFIRHRPSDPMHEFMDIDDHINDKNGRRDTILMMAKNRGRKHTESQGLASKKGSNNYYLTLPLQDDLDVHYKSVNGLEEIEEPSPNGVGSPTCSTEFSGLLGRLQSNFVGTEFQILTPRSTLQKRTRSLSKSMNIPRRSSVGSVLTPDDEILYDSGRHSDSSRRRSRFGRLSLRGRSTSNDNSTDIFEPRQSHSSPLTLRRSRSGDAAPGRNRKVSAAESFESKQYKVESQPLFFEVEDGAITYTANLLGSRPRIMDVCIPKVNHDGVGMEWKRYLENCTDLDASSSNDRLLNHLKQLQQNGQMDEHGRLINPATNDPEVLPTDRRKYSPPGDFGLLALQNRPPWWNVELGSFVLNFGGRVSVASVKNFQLCDRNDQDHIMLQFGRIEGRHAFTMDFRYPLTAVQAFAIAISSLQSKISFG</sequence>
<dbReference type="PANTHER" id="PTHR16517">
    <property type="entry name" value="TUBBY-RELATED"/>
    <property type="match status" value="1"/>
</dbReference>
<organism evidence="4">
    <name type="scientific">Pseudo-nitzschia australis</name>
    <dbReference type="NCBI Taxonomy" id="44445"/>
    <lineage>
        <taxon>Eukaryota</taxon>
        <taxon>Sar</taxon>
        <taxon>Stramenopiles</taxon>
        <taxon>Ochrophyta</taxon>
        <taxon>Bacillariophyta</taxon>
        <taxon>Bacillariophyceae</taxon>
        <taxon>Bacillariophycidae</taxon>
        <taxon>Bacillariales</taxon>
        <taxon>Bacillariaceae</taxon>
        <taxon>Pseudo-nitzschia</taxon>
    </lineage>
</organism>
<dbReference type="EMBL" id="HBIX01020407">
    <property type="protein sequence ID" value="CAE0721637.1"/>
    <property type="molecule type" value="Transcribed_RNA"/>
</dbReference>
<dbReference type="AlphaFoldDB" id="A0A7S4EM77"/>
<reference evidence="4" key="1">
    <citation type="submission" date="2021-01" db="EMBL/GenBank/DDBJ databases">
        <authorList>
            <person name="Corre E."/>
            <person name="Pelletier E."/>
            <person name="Niang G."/>
            <person name="Scheremetjew M."/>
            <person name="Finn R."/>
            <person name="Kale V."/>
            <person name="Holt S."/>
            <person name="Cochrane G."/>
            <person name="Meng A."/>
            <person name="Brown T."/>
            <person name="Cohen L."/>
        </authorList>
    </citation>
    <scope>NUCLEOTIDE SEQUENCE</scope>
    <source>
        <strain evidence="4">10249 10 AB</strain>
    </source>
</reference>
<dbReference type="Gene3D" id="3.20.90.10">
    <property type="entry name" value="Tubby Protein, Chain A"/>
    <property type="match status" value="1"/>
</dbReference>
<comment type="similarity">
    <text evidence="1">Belongs to the TUB family.</text>
</comment>
<feature type="region of interest" description="Disordered" evidence="2">
    <location>
        <begin position="203"/>
        <end position="267"/>
    </location>
</feature>
<evidence type="ECO:0000313" key="4">
    <source>
        <dbReference type="EMBL" id="CAE0721637.1"/>
    </source>
</evidence>
<evidence type="ECO:0000256" key="1">
    <source>
        <dbReference type="ARBA" id="ARBA00007129"/>
    </source>
</evidence>
<feature type="region of interest" description="Disordered" evidence="2">
    <location>
        <begin position="597"/>
        <end position="699"/>
    </location>
</feature>
<gene>
    <name evidence="4" type="ORF">PAUS00366_LOCUS14392</name>
</gene>
<feature type="compositionally biased region" description="Low complexity" evidence="2">
    <location>
        <begin position="219"/>
        <end position="241"/>
    </location>
</feature>
<dbReference type="InterPro" id="IPR000007">
    <property type="entry name" value="Tubby_C"/>
</dbReference>
<dbReference type="Pfam" id="PF01167">
    <property type="entry name" value="Tub"/>
    <property type="match status" value="1"/>
</dbReference>
<dbReference type="PANTHER" id="PTHR16517:SF7">
    <property type="entry name" value="PROTEIN KING TUBBY"/>
    <property type="match status" value="1"/>
</dbReference>
<dbReference type="InterPro" id="IPR025659">
    <property type="entry name" value="Tubby-like_C"/>
</dbReference>
<accession>A0A7S4EM77</accession>
<evidence type="ECO:0000256" key="2">
    <source>
        <dbReference type="SAM" id="MobiDB-lite"/>
    </source>
</evidence>
<name>A0A7S4EM77_9STRA</name>
<dbReference type="SUPFAM" id="SSF54518">
    <property type="entry name" value="Tubby C-terminal domain-like"/>
    <property type="match status" value="1"/>
</dbReference>